<keyword evidence="4 5" id="KW-0472">Membrane</keyword>
<organism evidence="7 8">
    <name type="scientific">Botrimarina colliarenosi</name>
    <dbReference type="NCBI Taxonomy" id="2528001"/>
    <lineage>
        <taxon>Bacteria</taxon>
        <taxon>Pseudomonadati</taxon>
        <taxon>Planctomycetota</taxon>
        <taxon>Planctomycetia</taxon>
        <taxon>Pirellulales</taxon>
        <taxon>Lacipirellulaceae</taxon>
        <taxon>Botrimarina</taxon>
    </lineage>
</organism>
<evidence type="ECO:0000256" key="1">
    <source>
        <dbReference type="ARBA" id="ARBA00004141"/>
    </source>
</evidence>
<dbReference type="AlphaFoldDB" id="A0A5C6AIJ4"/>
<dbReference type="OrthoDB" id="9794225at2"/>
<evidence type="ECO:0000256" key="4">
    <source>
        <dbReference type="ARBA" id="ARBA00023136"/>
    </source>
</evidence>
<feature type="domain" description="Sodium/calcium exchanger membrane region" evidence="6">
    <location>
        <begin position="205"/>
        <end position="345"/>
    </location>
</feature>
<protein>
    <submittedName>
        <fullName evidence="7">Putative calcium/sodium:proton antiporter</fullName>
    </submittedName>
</protein>
<feature type="transmembrane region" description="Helical" evidence="5">
    <location>
        <begin position="12"/>
        <end position="36"/>
    </location>
</feature>
<feature type="domain" description="Sodium/calcium exchanger membrane region" evidence="6">
    <location>
        <begin position="15"/>
        <end position="161"/>
    </location>
</feature>
<sequence length="365" mass="37777">MPSLDFGSIPVWGNLLILAIAGIVVWIAGLKLARLAESIALRTGMSRVLAGAMLLGVATSLPEIATTVTAGALGNAPLAVNNLFGGVAMQLAVLAVIDFWSVRNGPLTFFSPDPVLLLAGVLLVLQVALAVIAVSAGDVAIYAHIGLWPVLLVVIYGMSLYYIENFASLETWTAARLPEKALQAGSPGDDQDEEEKSDASLAWLMSLFAFNCVLVLIGGASLSTSADALSVQTGVGSGFIGATLVAVATSLPEISTTAGAIRLGAYTMAIANIFGTNTLEIALLFPADLAYRDGPVMNAVDNSALLMAGLSIVMTALYLWGLLERRDRSILRMGVDSWCVVLTYLAGLGVLYFQSGAAGQAGAAG</sequence>
<dbReference type="InterPro" id="IPR044880">
    <property type="entry name" value="NCX_ion-bd_dom_sf"/>
</dbReference>
<comment type="subcellular location">
    <subcellularLocation>
        <location evidence="1">Membrane</location>
        <topology evidence="1">Multi-pass membrane protein</topology>
    </subcellularLocation>
</comment>
<feature type="transmembrane region" description="Helical" evidence="5">
    <location>
        <begin position="335"/>
        <end position="353"/>
    </location>
</feature>
<feature type="transmembrane region" description="Helical" evidence="5">
    <location>
        <begin position="305"/>
        <end position="323"/>
    </location>
</feature>
<evidence type="ECO:0000256" key="3">
    <source>
        <dbReference type="ARBA" id="ARBA00022989"/>
    </source>
</evidence>
<evidence type="ECO:0000313" key="8">
    <source>
        <dbReference type="Proteomes" id="UP000317421"/>
    </source>
</evidence>
<keyword evidence="8" id="KW-1185">Reference proteome</keyword>
<dbReference type="GO" id="GO:0016020">
    <property type="term" value="C:membrane"/>
    <property type="evidence" value="ECO:0007669"/>
    <property type="project" value="UniProtKB-SubCell"/>
</dbReference>
<evidence type="ECO:0000313" key="7">
    <source>
        <dbReference type="EMBL" id="TWT99449.1"/>
    </source>
</evidence>
<name>A0A5C6AIJ4_9BACT</name>
<evidence type="ECO:0000256" key="5">
    <source>
        <dbReference type="SAM" id="Phobius"/>
    </source>
</evidence>
<keyword evidence="2 5" id="KW-0812">Transmembrane</keyword>
<dbReference type="Proteomes" id="UP000317421">
    <property type="component" value="Unassembled WGS sequence"/>
</dbReference>
<evidence type="ECO:0000259" key="6">
    <source>
        <dbReference type="Pfam" id="PF01699"/>
    </source>
</evidence>
<dbReference type="RefSeq" id="WP_146442188.1">
    <property type="nucleotide sequence ID" value="NZ_SJPR01000001.1"/>
</dbReference>
<feature type="transmembrane region" description="Helical" evidence="5">
    <location>
        <begin position="201"/>
        <end position="223"/>
    </location>
</feature>
<accession>A0A5C6AIJ4</accession>
<gene>
    <name evidence="7" type="ORF">Pla108_03880</name>
</gene>
<dbReference type="EMBL" id="SJPR01000001">
    <property type="protein sequence ID" value="TWT99449.1"/>
    <property type="molecule type" value="Genomic_DNA"/>
</dbReference>
<dbReference type="GO" id="GO:0055085">
    <property type="term" value="P:transmembrane transport"/>
    <property type="evidence" value="ECO:0007669"/>
    <property type="project" value="InterPro"/>
</dbReference>
<evidence type="ECO:0000256" key="2">
    <source>
        <dbReference type="ARBA" id="ARBA00022692"/>
    </source>
</evidence>
<feature type="transmembrane region" description="Helical" evidence="5">
    <location>
        <begin position="263"/>
        <end position="285"/>
    </location>
</feature>
<dbReference type="Gene3D" id="1.20.1420.30">
    <property type="entry name" value="NCX, central ion-binding region"/>
    <property type="match status" value="2"/>
</dbReference>
<comment type="caution">
    <text evidence="7">The sequence shown here is derived from an EMBL/GenBank/DDBJ whole genome shotgun (WGS) entry which is preliminary data.</text>
</comment>
<feature type="transmembrane region" description="Helical" evidence="5">
    <location>
        <begin position="83"/>
        <end position="102"/>
    </location>
</feature>
<reference evidence="7 8" key="1">
    <citation type="submission" date="2019-02" db="EMBL/GenBank/DDBJ databases">
        <title>Deep-cultivation of Planctomycetes and their phenomic and genomic characterization uncovers novel biology.</title>
        <authorList>
            <person name="Wiegand S."/>
            <person name="Jogler M."/>
            <person name="Boedeker C."/>
            <person name="Pinto D."/>
            <person name="Vollmers J."/>
            <person name="Rivas-Marin E."/>
            <person name="Kohn T."/>
            <person name="Peeters S.H."/>
            <person name="Heuer A."/>
            <person name="Rast P."/>
            <person name="Oberbeckmann S."/>
            <person name="Bunk B."/>
            <person name="Jeske O."/>
            <person name="Meyerdierks A."/>
            <person name="Storesund J.E."/>
            <person name="Kallscheuer N."/>
            <person name="Luecker S."/>
            <person name="Lage O.M."/>
            <person name="Pohl T."/>
            <person name="Merkel B.J."/>
            <person name="Hornburger P."/>
            <person name="Mueller R.-W."/>
            <person name="Bruemmer F."/>
            <person name="Labrenz M."/>
            <person name="Spormann A.M."/>
            <person name="Op Den Camp H."/>
            <person name="Overmann J."/>
            <person name="Amann R."/>
            <person name="Jetten M.S.M."/>
            <person name="Mascher T."/>
            <person name="Medema M.H."/>
            <person name="Devos D.P."/>
            <person name="Kaster A.-K."/>
            <person name="Ovreas L."/>
            <person name="Rohde M."/>
            <person name="Galperin M.Y."/>
            <person name="Jogler C."/>
        </authorList>
    </citation>
    <scope>NUCLEOTIDE SEQUENCE [LARGE SCALE GENOMIC DNA]</scope>
    <source>
        <strain evidence="7 8">Pla108</strain>
    </source>
</reference>
<feature type="transmembrane region" description="Helical" evidence="5">
    <location>
        <begin position="114"/>
        <end position="135"/>
    </location>
</feature>
<dbReference type="Pfam" id="PF01699">
    <property type="entry name" value="Na_Ca_ex"/>
    <property type="match status" value="2"/>
</dbReference>
<keyword evidence="3 5" id="KW-1133">Transmembrane helix</keyword>
<feature type="transmembrane region" description="Helical" evidence="5">
    <location>
        <begin position="141"/>
        <end position="163"/>
    </location>
</feature>
<feature type="transmembrane region" description="Helical" evidence="5">
    <location>
        <begin position="229"/>
        <end position="251"/>
    </location>
</feature>
<proteinExistence type="predicted"/>
<feature type="transmembrane region" description="Helical" evidence="5">
    <location>
        <begin position="48"/>
        <end position="71"/>
    </location>
</feature>
<dbReference type="InterPro" id="IPR004837">
    <property type="entry name" value="NaCa_Exmemb"/>
</dbReference>